<evidence type="ECO:0000256" key="2">
    <source>
        <dbReference type="ARBA" id="ARBA00004193"/>
    </source>
</evidence>
<dbReference type="PANTHER" id="PTHR30570">
    <property type="entry name" value="PERIPLASMIC PHOSPHATE BINDING COMPONENT OF PHOSPHATE ABC TRANSPORTER"/>
    <property type="match status" value="1"/>
</dbReference>
<evidence type="ECO:0000256" key="11">
    <source>
        <dbReference type="ARBA" id="ARBA00023288"/>
    </source>
</evidence>
<gene>
    <name evidence="14" type="primary">pstS</name>
    <name evidence="14" type="ORF">GH807_14830</name>
</gene>
<keyword evidence="7 12" id="KW-0592">Phosphate transport</keyword>
<keyword evidence="5 12" id="KW-0813">Transport</keyword>
<dbReference type="InterPro" id="IPR024370">
    <property type="entry name" value="PBP_domain"/>
</dbReference>
<keyword evidence="9" id="KW-0472">Membrane</keyword>
<dbReference type="Gene3D" id="3.40.190.10">
    <property type="entry name" value="Periplasmic binding protein-like II"/>
    <property type="match status" value="2"/>
</dbReference>
<keyword evidence="15" id="KW-1185">Reference proteome</keyword>
<evidence type="ECO:0000256" key="12">
    <source>
        <dbReference type="RuleBase" id="RU367119"/>
    </source>
</evidence>
<keyword evidence="11 12" id="KW-0449">Lipoprotein</keyword>
<feature type="chain" id="PRO_5044993303" description="Phosphate-binding protein" evidence="12">
    <location>
        <begin position="23"/>
        <end position="294"/>
    </location>
</feature>
<keyword evidence="10 12" id="KW-0564">Palmitate</keyword>
<name>A0ABR6WPT1_9FIRM</name>
<dbReference type="SUPFAM" id="SSF53850">
    <property type="entry name" value="Periplasmic binding protein-like II"/>
    <property type="match status" value="1"/>
</dbReference>
<reference evidence="14 15" key="1">
    <citation type="journal article" date="2020" name="mSystems">
        <title>Defining Genomic and Predicted Metabolic Features of the Acetobacterium Genus.</title>
        <authorList>
            <person name="Ross D.E."/>
            <person name="Marshall C.W."/>
            <person name="Gulliver D."/>
            <person name="May H.D."/>
            <person name="Norman R.S."/>
        </authorList>
    </citation>
    <scope>NUCLEOTIDE SEQUENCE [LARGE SCALE GENOMIC DNA]</scope>
    <source>
        <strain evidence="14 15">DSM 9173</strain>
    </source>
</reference>
<comment type="caution">
    <text evidence="14">The sequence shown here is derived from an EMBL/GenBank/DDBJ whole genome shotgun (WGS) entry which is preliminary data.</text>
</comment>
<evidence type="ECO:0000256" key="5">
    <source>
        <dbReference type="ARBA" id="ARBA00022448"/>
    </source>
</evidence>
<organism evidence="14 15">
    <name type="scientific">Acetobacterium tundrae</name>
    <dbReference type="NCBI Taxonomy" id="132932"/>
    <lineage>
        <taxon>Bacteria</taxon>
        <taxon>Bacillati</taxon>
        <taxon>Bacillota</taxon>
        <taxon>Clostridia</taxon>
        <taxon>Eubacteriales</taxon>
        <taxon>Eubacteriaceae</taxon>
        <taxon>Acetobacterium</taxon>
    </lineage>
</organism>
<dbReference type="Pfam" id="PF12849">
    <property type="entry name" value="PBP_like_2"/>
    <property type="match status" value="1"/>
</dbReference>
<comment type="function">
    <text evidence="12">Involved in the system for phosphate transport across the cytoplasmic membrane.</text>
</comment>
<evidence type="ECO:0000256" key="6">
    <source>
        <dbReference type="ARBA" id="ARBA00022475"/>
    </source>
</evidence>
<evidence type="ECO:0000256" key="9">
    <source>
        <dbReference type="ARBA" id="ARBA00023136"/>
    </source>
</evidence>
<keyword evidence="8 12" id="KW-0732">Signal</keyword>
<protein>
    <recommendedName>
        <fullName evidence="12">Phosphate-binding protein</fullName>
    </recommendedName>
</protein>
<evidence type="ECO:0000313" key="15">
    <source>
        <dbReference type="Proteomes" id="UP000653358"/>
    </source>
</evidence>
<evidence type="ECO:0000313" key="14">
    <source>
        <dbReference type="EMBL" id="MBC3798306.1"/>
    </source>
</evidence>
<dbReference type="CDD" id="cd13653">
    <property type="entry name" value="PBP2_phosphate_like_1"/>
    <property type="match status" value="1"/>
</dbReference>
<keyword evidence="6 12" id="KW-1003">Cell membrane</keyword>
<dbReference type="EMBL" id="WJBB01000025">
    <property type="protein sequence ID" value="MBC3798306.1"/>
    <property type="molecule type" value="Genomic_DNA"/>
</dbReference>
<dbReference type="PROSITE" id="PS51257">
    <property type="entry name" value="PROKAR_LIPOPROTEIN"/>
    <property type="match status" value="1"/>
</dbReference>
<accession>A0ABR6WPT1</accession>
<evidence type="ECO:0000256" key="7">
    <source>
        <dbReference type="ARBA" id="ARBA00022592"/>
    </source>
</evidence>
<sequence>MKKIFALFMAVVLVGITMTACSTNTKSSTGSTTTSEVTGSITAAGSSALAPLVQVAADNFQQLNPKASVNVSAGGSGTGLTQVANKSIDIGNSDVTAESKLTADQAATLKDHQICAIGVAAVVNSDVTVTNLSKQQLSDIFTGKITNWNQVGGADEAITLISRPESSGTRALFKQYALDNAVESSNTALSSDDSGTLETNIASTKGSIGYLAFSYLVGKYDVKKMSIDGVAPTLENVYNGSYPVWGTEHMYTNGDATGVTKAFLDYMGTDTFQTQMENLGYNVISKMTTAAGKH</sequence>
<comment type="subcellular location">
    <subcellularLocation>
        <location evidence="2 12">Cell membrane</location>
        <topology evidence="2 12">Lipid-anchor</topology>
    </subcellularLocation>
</comment>
<evidence type="ECO:0000259" key="13">
    <source>
        <dbReference type="Pfam" id="PF12849"/>
    </source>
</evidence>
<evidence type="ECO:0000256" key="8">
    <source>
        <dbReference type="ARBA" id="ARBA00022729"/>
    </source>
</evidence>
<feature type="domain" description="PBP" evidence="13">
    <location>
        <begin position="32"/>
        <end position="267"/>
    </location>
</feature>
<feature type="signal peptide" evidence="12">
    <location>
        <begin position="1"/>
        <end position="22"/>
    </location>
</feature>
<comment type="subunit">
    <text evidence="4 12">The complex is composed of two ATP-binding proteins (PstB), two transmembrane proteins (PstC and PstA) and a solute-binding protein (PstS).</text>
</comment>
<dbReference type="RefSeq" id="WP_148602209.1">
    <property type="nucleotide sequence ID" value="NZ_RXYB01000002.1"/>
</dbReference>
<comment type="similarity">
    <text evidence="3 12">Belongs to the PstS family.</text>
</comment>
<dbReference type="InterPro" id="IPR050811">
    <property type="entry name" value="Phosphate_ABC_transporter"/>
</dbReference>
<dbReference type="Proteomes" id="UP000653358">
    <property type="component" value="Unassembled WGS sequence"/>
</dbReference>
<dbReference type="InterPro" id="IPR011862">
    <property type="entry name" value="Phos-bd"/>
</dbReference>
<dbReference type="NCBIfam" id="TIGR02136">
    <property type="entry name" value="ptsS_2"/>
    <property type="match status" value="1"/>
</dbReference>
<evidence type="ECO:0000256" key="3">
    <source>
        <dbReference type="ARBA" id="ARBA00008725"/>
    </source>
</evidence>
<evidence type="ECO:0000256" key="4">
    <source>
        <dbReference type="ARBA" id="ARBA00011529"/>
    </source>
</evidence>
<dbReference type="PANTHER" id="PTHR30570:SF4">
    <property type="entry name" value="PHOSPHATE-BINDING PROTEIN PSTS 1"/>
    <property type="match status" value="1"/>
</dbReference>
<proteinExistence type="inferred from homology"/>
<evidence type="ECO:0000256" key="1">
    <source>
        <dbReference type="ARBA" id="ARBA00002841"/>
    </source>
</evidence>
<comment type="function">
    <text evidence="1">Part of the ABC transporter complex PstSACB involved in phosphate import.</text>
</comment>
<evidence type="ECO:0000256" key="10">
    <source>
        <dbReference type="ARBA" id="ARBA00023139"/>
    </source>
</evidence>